<reference evidence="4" key="1">
    <citation type="submission" date="2019-06" db="EMBL/GenBank/DDBJ databases">
        <authorList>
            <person name="Zheng W."/>
        </authorList>
    </citation>
    <scope>NUCLEOTIDE SEQUENCE</scope>
    <source>
        <strain evidence="4">QDHG01</strain>
    </source>
</reference>
<proteinExistence type="predicted"/>
<feature type="domain" description="RING-type" evidence="3">
    <location>
        <begin position="287"/>
        <end position="333"/>
    </location>
</feature>
<keyword evidence="1" id="KW-0479">Metal-binding</keyword>
<dbReference type="Proteomes" id="UP000785679">
    <property type="component" value="Unassembled WGS sequence"/>
</dbReference>
<keyword evidence="2" id="KW-0472">Membrane</keyword>
<organism evidence="4 5">
    <name type="scientific">Halteria grandinella</name>
    <dbReference type="NCBI Taxonomy" id="5974"/>
    <lineage>
        <taxon>Eukaryota</taxon>
        <taxon>Sar</taxon>
        <taxon>Alveolata</taxon>
        <taxon>Ciliophora</taxon>
        <taxon>Intramacronucleata</taxon>
        <taxon>Spirotrichea</taxon>
        <taxon>Stichotrichia</taxon>
        <taxon>Sporadotrichida</taxon>
        <taxon>Halteriidae</taxon>
        <taxon>Halteria</taxon>
    </lineage>
</organism>
<dbReference type="Gene3D" id="3.30.40.10">
    <property type="entry name" value="Zinc/RING finger domain, C3HC4 (zinc finger)"/>
    <property type="match status" value="1"/>
</dbReference>
<dbReference type="GO" id="GO:0008270">
    <property type="term" value="F:zinc ion binding"/>
    <property type="evidence" value="ECO:0007669"/>
    <property type="project" value="UniProtKB-KW"/>
</dbReference>
<evidence type="ECO:0000256" key="2">
    <source>
        <dbReference type="SAM" id="Phobius"/>
    </source>
</evidence>
<dbReference type="OrthoDB" id="27896at2759"/>
<name>A0A8J8T4V4_HALGN</name>
<dbReference type="SUPFAM" id="SSF57850">
    <property type="entry name" value="RING/U-box"/>
    <property type="match status" value="1"/>
</dbReference>
<keyword evidence="2" id="KW-0812">Transmembrane</keyword>
<evidence type="ECO:0000259" key="3">
    <source>
        <dbReference type="PROSITE" id="PS50089"/>
    </source>
</evidence>
<dbReference type="EMBL" id="RRYP01005075">
    <property type="protein sequence ID" value="TNV82339.1"/>
    <property type="molecule type" value="Genomic_DNA"/>
</dbReference>
<evidence type="ECO:0000256" key="1">
    <source>
        <dbReference type="PROSITE-ProRule" id="PRU00175"/>
    </source>
</evidence>
<feature type="transmembrane region" description="Helical" evidence="2">
    <location>
        <begin position="171"/>
        <end position="190"/>
    </location>
</feature>
<feature type="transmembrane region" description="Helical" evidence="2">
    <location>
        <begin position="225"/>
        <end position="247"/>
    </location>
</feature>
<keyword evidence="5" id="KW-1185">Reference proteome</keyword>
<feature type="transmembrane region" description="Helical" evidence="2">
    <location>
        <begin position="6"/>
        <end position="26"/>
    </location>
</feature>
<keyword evidence="1" id="KW-0862">Zinc</keyword>
<dbReference type="SMART" id="SM00184">
    <property type="entry name" value="RING"/>
    <property type="match status" value="1"/>
</dbReference>
<keyword evidence="1" id="KW-0863">Zinc-finger</keyword>
<gene>
    <name evidence="4" type="ORF">FGO68_gene10271</name>
</gene>
<protein>
    <recommendedName>
        <fullName evidence="3">RING-type domain-containing protein</fullName>
    </recommendedName>
</protein>
<keyword evidence="2" id="KW-1133">Transmembrane helix</keyword>
<dbReference type="InterPro" id="IPR001841">
    <property type="entry name" value="Znf_RING"/>
</dbReference>
<sequence length="351" mass="40071">MDEDLKKTLFFGAFSLLSSAGLYYFNTKLHDLNEKRQMLADQGVCYTPSTLEQKRQLFRDSAGPRFAVVNGVCLTRKHAENAVDKVPSGSKKLYKIDYEVELTTSVAIPQLIGSQDKEQEFVLVDPMSPKTSQMAVVPGNDAVGYNIARKRKFYKSVYDYNRRDSRNYDKLSLIAYEGSALSLLGMVEYIPQTDSFKMTKVAGFISGGLRESLKFFDRQITEIRALWHLTAYLTGIFATITGFVLYSRYQKWRTELRMEQQRLEEEARFLSLKRMPSSQADQAGVICAICLGNPSNVISIPCNHLSMCIGCFNQMKSRYLNGQDRNFECPCCRIEMNTEEYILVEYKPGEQ</sequence>
<evidence type="ECO:0000313" key="4">
    <source>
        <dbReference type="EMBL" id="TNV82339.1"/>
    </source>
</evidence>
<comment type="caution">
    <text evidence="4">The sequence shown here is derived from an EMBL/GenBank/DDBJ whole genome shotgun (WGS) entry which is preliminary data.</text>
</comment>
<dbReference type="Pfam" id="PF13920">
    <property type="entry name" value="zf-C3HC4_3"/>
    <property type="match status" value="1"/>
</dbReference>
<dbReference type="PROSITE" id="PS50089">
    <property type="entry name" value="ZF_RING_2"/>
    <property type="match status" value="1"/>
</dbReference>
<dbReference type="InterPro" id="IPR013083">
    <property type="entry name" value="Znf_RING/FYVE/PHD"/>
</dbReference>
<accession>A0A8J8T4V4</accession>
<dbReference type="AlphaFoldDB" id="A0A8J8T4V4"/>
<evidence type="ECO:0000313" key="5">
    <source>
        <dbReference type="Proteomes" id="UP000785679"/>
    </source>
</evidence>